<dbReference type="SUPFAM" id="SSF53098">
    <property type="entry name" value="Ribonuclease H-like"/>
    <property type="match status" value="1"/>
</dbReference>
<gene>
    <name evidence="2" type="ORF">SELMODRAFT_431041</name>
</gene>
<protein>
    <recommendedName>
        <fullName evidence="4">TTF-type domain-containing protein</fullName>
    </recommendedName>
</protein>
<sequence length="570" mass="64844">MGRVPAGRSKAAAKAIAQSKQSLLSFAPIVERGGFVDEDNLEGTEPEEGCEVGEGDAASVEEKEKKIRRGKWQPAWVIKWQWLHFDQKNTLIFCSICRSNKNYKNPFGTSAANDRQQEAAEKGVICLFRIAYAIAQGFVPLRKYPLLLELQQLNGVYVPSMYKNVMACSHFITFINKVLLNQILEKVKASPFFGIMLDESTDISTSKHLIFYVTYIHDARVLTSYLGLSMLNNSSVEVVNKVASFFSRSSSRLQQLQALQDELDFKVLKVLRIQQTRWLSRGGAITRMCECLEPLLKFFKDGRTTQTRKLYDRLRSFKFLYALHFLGDILAVVNQLNLEFQAQTMDVTSVAPLCKATMAKIQLDSRGYPIIPDGGRRNGPLDELRSSVKGNEYRDVEMIRSIHGEDLEEGIRTRLQDSEATGILSKFHFLAPINLPSSVRELKAFGMINEAELAEEYSLWKIIASEEWKGKTFVDVWGMIYAHSIWTKKYPNLLKLAMVGMVQCCNTASYERGFSRINLVKNKFRNQMGTEMVDELVRISIEGLPIAEFDFEIMVQAWKEGAAYRHIYTS</sequence>
<evidence type="ECO:0008006" key="4">
    <source>
        <dbReference type="Google" id="ProtNLM"/>
    </source>
</evidence>
<dbReference type="HOGENOM" id="CLU_426056_0_0_1"/>
<organism evidence="3">
    <name type="scientific">Selaginella moellendorffii</name>
    <name type="common">Spikemoss</name>
    <dbReference type="NCBI Taxonomy" id="88036"/>
    <lineage>
        <taxon>Eukaryota</taxon>
        <taxon>Viridiplantae</taxon>
        <taxon>Streptophyta</taxon>
        <taxon>Embryophyta</taxon>
        <taxon>Tracheophyta</taxon>
        <taxon>Lycopodiopsida</taxon>
        <taxon>Selaginellales</taxon>
        <taxon>Selaginellaceae</taxon>
        <taxon>Selaginella</taxon>
    </lineage>
</organism>
<dbReference type="STRING" id="88036.D8TBC2"/>
<keyword evidence="3" id="KW-1185">Reference proteome</keyword>
<dbReference type="OMA" id="EDEWINE"/>
<dbReference type="PANTHER" id="PTHR46880:SF5">
    <property type="entry name" value="DUF4371 DOMAIN-CONTAINING PROTEIN"/>
    <property type="match status" value="1"/>
</dbReference>
<evidence type="ECO:0000313" key="3">
    <source>
        <dbReference type="Proteomes" id="UP000001514"/>
    </source>
</evidence>
<proteinExistence type="predicted"/>
<dbReference type="Proteomes" id="UP000001514">
    <property type="component" value="Unassembled WGS sequence"/>
</dbReference>
<name>D8TBC2_SELML</name>
<dbReference type="eggNOG" id="ENOG502R8WP">
    <property type="taxonomic scope" value="Eukaryota"/>
</dbReference>
<dbReference type="AlphaFoldDB" id="D8TBC2"/>
<evidence type="ECO:0000256" key="1">
    <source>
        <dbReference type="SAM" id="MobiDB-lite"/>
    </source>
</evidence>
<dbReference type="EMBL" id="GL377708">
    <property type="protein sequence ID" value="EFJ06087.1"/>
    <property type="molecule type" value="Genomic_DNA"/>
</dbReference>
<dbReference type="PANTHER" id="PTHR46880">
    <property type="entry name" value="RAS-ASSOCIATING DOMAIN-CONTAINING PROTEIN"/>
    <property type="match status" value="1"/>
</dbReference>
<dbReference type="KEGG" id="smo:SELMODRAFT_431041"/>
<reference evidence="2 3" key="1">
    <citation type="journal article" date="2011" name="Science">
        <title>The Selaginella genome identifies genetic changes associated with the evolution of vascular plants.</title>
        <authorList>
            <person name="Banks J.A."/>
            <person name="Nishiyama T."/>
            <person name="Hasebe M."/>
            <person name="Bowman J.L."/>
            <person name="Gribskov M."/>
            <person name="dePamphilis C."/>
            <person name="Albert V.A."/>
            <person name="Aono N."/>
            <person name="Aoyama T."/>
            <person name="Ambrose B.A."/>
            <person name="Ashton N.W."/>
            <person name="Axtell M.J."/>
            <person name="Barker E."/>
            <person name="Barker M.S."/>
            <person name="Bennetzen J.L."/>
            <person name="Bonawitz N.D."/>
            <person name="Chapple C."/>
            <person name="Cheng C."/>
            <person name="Correa L.G."/>
            <person name="Dacre M."/>
            <person name="DeBarry J."/>
            <person name="Dreyer I."/>
            <person name="Elias M."/>
            <person name="Engstrom E.M."/>
            <person name="Estelle M."/>
            <person name="Feng L."/>
            <person name="Finet C."/>
            <person name="Floyd S.K."/>
            <person name="Frommer W.B."/>
            <person name="Fujita T."/>
            <person name="Gramzow L."/>
            <person name="Gutensohn M."/>
            <person name="Harholt J."/>
            <person name="Hattori M."/>
            <person name="Heyl A."/>
            <person name="Hirai T."/>
            <person name="Hiwatashi Y."/>
            <person name="Ishikawa M."/>
            <person name="Iwata M."/>
            <person name="Karol K.G."/>
            <person name="Koehler B."/>
            <person name="Kolukisaoglu U."/>
            <person name="Kubo M."/>
            <person name="Kurata T."/>
            <person name="Lalonde S."/>
            <person name="Li K."/>
            <person name="Li Y."/>
            <person name="Litt A."/>
            <person name="Lyons E."/>
            <person name="Manning G."/>
            <person name="Maruyama T."/>
            <person name="Michael T.P."/>
            <person name="Mikami K."/>
            <person name="Miyazaki S."/>
            <person name="Morinaga S."/>
            <person name="Murata T."/>
            <person name="Mueller-Roeber B."/>
            <person name="Nelson D.R."/>
            <person name="Obara M."/>
            <person name="Oguri Y."/>
            <person name="Olmstead R.G."/>
            <person name="Onodera N."/>
            <person name="Petersen B.L."/>
            <person name="Pils B."/>
            <person name="Prigge M."/>
            <person name="Rensing S.A."/>
            <person name="Riano-Pachon D.M."/>
            <person name="Roberts A.W."/>
            <person name="Sato Y."/>
            <person name="Scheller H.V."/>
            <person name="Schulz B."/>
            <person name="Schulz C."/>
            <person name="Shakirov E.V."/>
            <person name="Shibagaki N."/>
            <person name="Shinohara N."/>
            <person name="Shippen D.E."/>
            <person name="Soerensen I."/>
            <person name="Sotooka R."/>
            <person name="Sugimoto N."/>
            <person name="Sugita M."/>
            <person name="Sumikawa N."/>
            <person name="Tanurdzic M."/>
            <person name="Theissen G."/>
            <person name="Ulvskov P."/>
            <person name="Wakazuki S."/>
            <person name="Weng J.K."/>
            <person name="Willats W.W."/>
            <person name="Wipf D."/>
            <person name="Wolf P.G."/>
            <person name="Yang L."/>
            <person name="Zimmer A.D."/>
            <person name="Zhu Q."/>
            <person name="Mitros T."/>
            <person name="Hellsten U."/>
            <person name="Loque D."/>
            <person name="Otillar R."/>
            <person name="Salamov A."/>
            <person name="Schmutz J."/>
            <person name="Shapiro H."/>
            <person name="Lindquist E."/>
            <person name="Lucas S."/>
            <person name="Rokhsar D."/>
            <person name="Grigoriev I.V."/>
        </authorList>
    </citation>
    <scope>NUCLEOTIDE SEQUENCE [LARGE SCALE GENOMIC DNA]</scope>
</reference>
<feature type="compositionally biased region" description="Acidic residues" evidence="1">
    <location>
        <begin position="37"/>
        <end position="54"/>
    </location>
</feature>
<dbReference type="InterPro" id="IPR012337">
    <property type="entry name" value="RNaseH-like_sf"/>
</dbReference>
<dbReference type="InParanoid" id="D8TBC2"/>
<accession>D8TBC2</accession>
<evidence type="ECO:0000313" key="2">
    <source>
        <dbReference type="EMBL" id="EFJ06087.1"/>
    </source>
</evidence>
<feature type="region of interest" description="Disordered" evidence="1">
    <location>
        <begin position="37"/>
        <end position="57"/>
    </location>
</feature>
<dbReference type="Gramene" id="EFJ06087">
    <property type="protein sequence ID" value="EFJ06087"/>
    <property type="gene ID" value="SELMODRAFT_431041"/>
</dbReference>